<evidence type="ECO:0000256" key="7">
    <source>
        <dbReference type="ARBA" id="ARBA00023145"/>
    </source>
</evidence>
<dbReference type="PROSITE" id="PS00135">
    <property type="entry name" value="TRYPSIN_SER"/>
    <property type="match status" value="1"/>
</dbReference>
<dbReference type="InterPro" id="IPR043504">
    <property type="entry name" value="Peptidase_S1_PA_chymotrypsin"/>
</dbReference>
<dbReference type="InterPro" id="IPR033116">
    <property type="entry name" value="TRYPSIN_SER"/>
</dbReference>
<dbReference type="GO" id="GO:0006508">
    <property type="term" value="P:proteolysis"/>
    <property type="evidence" value="ECO:0007669"/>
    <property type="project" value="UniProtKB-KW"/>
</dbReference>
<dbReference type="InterPro" id="IPR009003">
    <property type="entry name" value="Peptidase_S1_PA"/>
</dbReference>
<dbReference type="InterPro" id="IPR001254">
    <property type="entry name" value="Trypsin_dom"/>
</dbReference>
<gene>
    <name evidence="10" type="ORF">KGM_215220</name>
</gene>
<reference evidence="10 11" key="1">
    <citation type="journal article" date="2011" name="Cell">
        <title>The monarch butterfly genome yields insights into long-distance migration.</title>
        <authorList>
            <person name="Zhan S."/>
            <person name="Merlin C."/>
            <person name="Boore J.L."/>
            <person name="Reppert S.M."/>
        </authorList>
    </citation>
    <scope>NUCLEOTIDE SEQUENCE [LARGE SCALE GENOMIC DNA]</scope>
    <source>
        <strain evidence="10">F-2</strain>
    </source>
</reference>
<dbReference type="SMART" id="SM00020">
    <property type="entry name" value="Tryp_SPc"/>
    <property type="match status" value="1"/>
</dbReference>
<dbReference type="Proteomes" id="UP000007151">
    <property type="component" value="Unassembled WGS sequence"/>
</dbReference>
<dbReference type="AlphaFoldDB" id="A0A212EPV1"/>
<dbReference type="CDD" id="cd00190">
    <property type="entry name" value="Tryp_SPc"/>
    <property type="match status" value="1"/>
</dbReference>
<evidence type="ECO:0000256" key="2">
    <source>
        <dbReference type="ARBA" id="ARBA00022525"/>
    </source>
</evidence>
<keyword evidence="11" id="KW-1185">Reference proteome</keyword>
<dbReference type="PANTHER" id="PTHR24256">
    <property type="entry name" value="TRYPTASE-RELATED"/>
    <property type="match status" value="1"/>
</dbReference>
<comment type="similarity">
    <text evidence="9">Belongs to the peptidase S1 family. CLIP subfamily.</text>
</comment>
<dbReference type="Pfam" id="PF00089">
    <property type="entry name" value="Trypsin"/>
    <property type="match status" value="1"/>
</dbReference>
<keyword evidence="8" id="KW-1015">Disulfide bond</keyword>
<dbReference type="KEGG" id="dpl:KGM_215220"/>
<dbReference type="Gene3D" id="2.40.10.10">
    <property type="entry name" value="Trypsin-like serine proteases"/>
    <property type="match status" value="2"/>
</dbReference>
<dbReference type="EMBL" id="AGBW02013393">
    <property type="protein sequence ID" value="OWR43494.1"/>
    <property type="molecule type" value="Genomic_DNA"/>
</dbReference>
<dbReference type="GO" id="GO:0004252">
    <property type="term" value="F:serine-type endopeptidase activity"/>
    <property type="evidence" value="ECO:0007669"/>
    <property type="project" value="InterPro"/>
</dbReference>
<evidence type="ECO:0000256" key="6">
    <source>
        <dbReference type="ARBA" id="ARBA00022825"/>
    </source>
</evidence>
<evidence type="ECO:0000256" key="8">
    <source>
        <dbReference type="ARBA" id="ARBA00023157"/>
    </source>
</evidence>
<dbReference type="FunFam" id="2.40.10.10:FF:000146">
    <property type="entry name" value="Serine protease 53"/>
    <property type="match status" value="1"/>
</dbReference>
<dbReference type="OrthoDB" id="425190at2759"/>
<evidence type="ECO:0000313" key="11">
    <source>
        <dbReference type="Proteomes" id="UP000007151"/>
    </source>
</evidence>
<keyword evidence="5" id="KW-0378">Hydrolase</keyword>
<dbReference type="GO" id="GO:0005576">
    <property type="term" value="C:extracellular region"/>
    <property type="evidence" value="ECO:0007669"/>
    <property type="project" value="UniProtKB-SubCell"/>
</dbReference>
<proteinExistence type="inferred from homology"/>
<evidence type="ECO:0000256" key="5">
    <source>
        <dbReference type="ARBA" id="ARBA00022801"/>
    </source>
</evidence>
<dbReference type="STRING" id="278856.A0A212EPV1"/>
<evidence type="ECO:0000256" key="1">
    <source>
        <dbReference type="ARBA" id="ARBA00004613"/>
    </source>
</evidence>
<dbReference type="InterPro" id="IPR051487">
    <property type="entry name" value="Ser/Thr_Proteases_Immune/Dev"/>
</dbReference>
<evidence type="ECO:0000313" key="10">
    <source>
        <dbReference type="EMBL" id="OWR43494.1"/>
    </source>
</evidence>
<evidence type="ECO:0000256" key="4">
    <source>
        <dbReference type="ARBA" id="ARBA00022729"/>
    </source>
</evidence>
<dbReference type="PRINTS" id="PR00722">
    <property type="entry name" value="CHYMOTRYPSIN"/>
</dbReference>
<dbReference type="PROSITE" id="PS00134">
    <property type="entry name" value="TRYPSIN_HIS"/>
    <property type="match status" value="1"/>
</dbReference>
<keyword evidence="7" id="KW-0865">Zymogen</keyword>
<name>A0A212EPV1_DANPL</name>
<dbReference type="eggNOG" id="KOG3627">
    <property type="taxonomic scope" value="Eukaryota"/>
</dbReference>
<keyword evidence="6" id="KW-0720">Serine protease</keyword>
<evidence type="ECO:0000256" key="9">
    <source>
        <dbReference type="ARBA" id="ARBA00024195"/>
    </source>
</evidence>
<organism evidence="10 11">
    <name type="scientific">Danaus plexippus plexippus</name>
    <dbReference type="NCBI Taxonomy" id="278856"/>
    <lineage>
        <taxon>Eukaryota</taxon>
        <taxon>Metazoa</taxon>
        <taxon>Ecdysozoa</taxon>
        <taxon>Arthropoda</taxon>
        <taxon>Hexapoda</taxon>
        <taxon>Insecta</taxon>
        <taxon>Pterygota</taxon>
        <taxon>Neoptera</taxon>
        <taxon>Endopterygota</taxon>
        <taxon>Lepidoptera</taxon>
        <taxon>Glossata</taxon>
        <taxon>Ditrysia</taxon>
        <taxon>Papilionoidea</taxon>
        <taxon>Nymphalidae</taxon>
        <taxon>Danainae</taxon>
        <taxon>Danaini</taxon>
        <taxon>Danaina</taxon>
        <taxon>Danaus</taxon>
        <taxon>Danaus</taxon>
    </lineage>
</organism>
<dbReference type="InterPro" id="IPR001314">
    <property type="entry name" value="Peptidase_S1A"/>
</dbReference>
<dbReference type="SUPFAM" id="SSF50494">
    <property type="entry name" value="Trypsin-like serine proteases"/>
    <property type="match status" value="1"/>
</dbReference>
<comment type="subcellular location">
    <subcellularLocation>
        <location evidence="1">Secreted</location>
    </subcellularLocation>
</comment>
<keyword evidence="2" id="KW-0964">Secreted</keyword>
<keyword evidence="3" id="KW-0645">Protease</keyword>
<dbReference type="InterPro" id="IPR018114">
    <property type="entry name" value="TRYPSIN_HIS"/>
</dbReference>
<accession>A0A212EPV1</accession>
<evidence type="ECO:0000256" key="3">
    <source>
        <dbReference type="ARBA" id="ARBA00022670"/>
    </source>
</evidence>
<keyword evidence="4" id="KW-0732">Signal</keyword>
<dbReference type="PROSITE" id="PS50240">
    <property type="entry name" value="TRYPSIN_DOM"/>
    <property type="match status" value="1"/>
</dbReference>
<sequence length="321" mass="35749">MINLSVTVLCVCVCFEHVLCNDDDVDTTDNLENSDYITDFPELPVCGISKNGFYTKVVGGVDANLGEFPWMALLGYNDSAGNGTFWSCGGSLISQRHVLTAAHCIHNHDELYVVRLGELDVLRNDDGATPLDVHIKRKIEHEAYSANSFQHDIGLLILDTDVVFSDLIRPICIPLLPELRNNLFEDYNPFIAGWGYNAFPGHANVQFRFGELRKSHLQKVSVPVTRLSQCQEVYKSYGKSLKIDDKVICGGYEGGKNSCKGDSGGPLMLPNTNSEQQVYFYQIGIVSLAPLCALKNYPTVFTRVTHYIPWLQTQVLGRADF</sequence>
<comment type="caution">
    <text evidence="10">The sequence shown here is derived from an EMBL/GenBank/DDBJ whole genome shotgun (WGS) entry which is preliminary data.</text>
</comment>
<protein>
    <submittedName>
        <fullName evidence="10">Coagulation factor protein 3</fullName>
    </submittedName>
</protein>